<dbReference type="CDD" id="cd00186">
    <property type="entry name" value="TOP1Ac"/>
    <property type="match status" value="1"/>
</dbReference>
<dbReference type="GO" id="GO:0006265">
    <property type="term" value="P:DNA topological change"/>
    <property type="evidence" value="ECO:0007669"/>
    <property type="project" value="InterPro"/>
</dbReference>
<dbReference type="GO" id="GO:0003677">
    <property type="term" value="F:DNA binding"/>
    <property type="evidence" value="ECO:0007669"/>
    <property type="project" value="UniProtKB-KW"/>
</dbReference>
<proteinExistence type="predicted"/>
<keyword evidence="1" id="KW-0799">Topoisomerase</keyword>
<dbReference type="InterPro" id="IPR013824">
    <property type="entry name" value="Topo_IA_cen_sub1"/>
</dbReference>
<dbReference type="AlphaFoldDB" id="W4L4A1"/>
<name>W4L4A1_9BACT</name>
<dbReference type="EMBL" id="AZHX01002771">
    <property type="protein sequence ID" value="ETW92867.1"/>
    <property type="molecule type" value="Genomic_DNA"/>
</dbReference>
<evidence type="ECO:0000256" key="3">
    <source>
        <dbReference type="ARBA" id="ARBA00023235"/>
    </source>
</evidence>
<keyword evidence="2" id="KW-0238">DNA-binding</keyword>
<dbReference type="SMART" id="SM00437">
    <property type="entry name" value="TOP1Ac"/>
    <property type="match status" value="1"/>
</dbReference>
<dbReference type="PRINTS" id="PR00417">
    <property type="entry name" value="PRTPISMRASEI"/>
</dbReference>
<feature type="non-terminal residue" evidence="5">
    <location>
        <position position="331"/>
    </location>
</feature>
<keyword evidence="3" id="KW-0413">Isomerase</keyword>
<dbReference type="SUPFAM" id="SSF56712">
    <property type="entry name" value="Prokaryotic type I DNA topoisomerase"/>
    <property type="match status" value="1"/>
</dbReference>
<dbReference type="InterPro" id="IPR000380">
    <property type="entry name" value="Topo_IA"/>
</dbReference>
<dbReference type="Gene3D" id="1.10.460.10">
    <property type="entry name" value="Topoisomerase I, domain 2"/>
    <property type="match status" value="1"/>
</dbReference>
<gene>
    <name evidence="5" type="ORF">ETSY2_52425</name>
</gene>
<evidence type="ECO:0000256" key="1">
    <source>
        <dbReference type="ARBA" id="ARBA00023029"/>
    </source>
</evidence>
<dbReference type="SUPFAM" id="SSF57783">
    <property type="entry name" value="Zinc beta-ribbon"/>
    <property type="match status" value="1"/>
</dbReference>
<dbReference type="Proteomes" id="UP000019140">
    <property type="component" value="Unassembled WGS sequence"/>
</dbReference>
<feature type="non-terminal residue" evidence="5">
    <location>
        <position position="1"/>
    </location>
</feature>
<dbReference type="PANTHER" id="PTHR42785:SF1">
    <property type="entry name" value="DNA TOPOISOMERASE"/>
    <property type="match status" value="1"/>
</dbReference>
<dbReference type="InterPro" id="IPR013497">
    <property type="entry name" value="Topo_IA_cen"/>
</dbReference>
<protein>
    <recommendedName>
        <fullName evidence="4">Topo IA-type catalytic domain-containing protein</fullName>
    </recommendedName>
</protein>
<accession>W4L4A1</accession>
<organism evidence="5 6">
    <name type="scientific">Candidatus Entotheonella gemina</name>
    <dbReference type="NCBI Taxonomy" id="1429439"/>
    <lineage>
        <taxon>Bacteria</taxon>
        <taxon>Pseudomonadati</taxon>
        <taxon>Nitrospinota/Tectimicrobiota group</taxon>
        <taxon>Candidatus Tectimicrobiota</taxon>
        <taxon>Candidatus Entotheonellia</taxon>
        <taxon>Candidatus Entotheonellales</taxon>
        <taxon>Candidatus Entotheonellaceae</taxon>
        <taxon>Candidatus Entotheonella</taxon>
    </lineage>
</organism>
<reference evidence="5 6" key="1">
    <citation type="journal article" date="2014" name="Nature">
        <title>An environmental bacterial taxon with a large and distinct metabolic repertoire.</title>
        <authorList>
            <person name="Wilson M.C."/>
            <person name="Mori T."/>
            <person name="Ruckert C."/>
            <person name="Uria A.R."/>
            <person name="Helf M.J."/>
            <person name="Takada K."/>
            <person name="Gernert C."/>
            <person name="Steffens U.A."/>
            <person name="Heycke N."/>
            <person name="Schmitt S."/>
            <person name="Rinke C."/>
            <person name="Helfrich E.J."/>
            <person name="Brachmann A.O."/>
            <person name="Gurgui C."/>
            <person name="Wakimoto T."/>
            <person name="Kracht M."/>
            <person name="Crusemann M."/>
            <person name="Hentschel U."/>
            <person name="Abe I."/>
            <person name="Matsunaga S."/>
            <person name="Kalinowski J."/>
            <person name="Takeyama H."/>
            <person name="Piel J."/>
        </authorList>
    </citation>
    <scope>NUCLEOTIDE SEQUENCE [LARGE SCALE GENOMIC DNA]</scope>
    <source>
        <strain evidence="6">TSY2</strain>
    </source>
</reference>
<dbReference type="InterPro" id="IPR013826">
    <property type="entry name" value="Topo_IA_cen_sub3"/>
</dbReference>
<dbReference type="GO" id="GO:0005694">
    <property type="term" value="C:chromosome"/>
    <property type="evidence" value="ECO:0007669"/>
    <property type="project" value="InterPro"/>
</dbReference>
<dbReference type="Gene3D" id="2.70.20.10">
    <property type="entry name" value="Topoisomerase I, domain 3"/>
    <property type="match status" value="1"/>
</dbReference>
<dbReference type="PROSITE" id="PS52039">
    <property type="entry name" value="TOPO_IA_2"/>
    <property type="match status" value="1"/>
</dbReference>
<keyword evidence="6" id="KW-1185">Reference proteome</keyword>
<dbReference type="InterPro" id="IPR023405">
    <property type="entry name" value="Topo_IA_core_domain"/>
</dbReference>
<evidence type="ECO:0000313" key="5">
    <source>
        <dbReference type="EMBL" id="ETW92867.1"/>
    </source>
</evidence>
<dbReference type="InterPro" id="IPR003602">
    <property type="entry name" value="Topo_IA_DNA-bd_dom"/>
</dbReference>
<dbReference type="Gene3D" id="3.30.65.10">
    <property type="entry name" value="Bacterial Topoisomerase I, domain 1"/>
    <property type="match status" value="1"/>
</dbReference>
<comment type="caution">
    <text evidence="5">The sequence shown here is derived from an EMBL/GenBank/DDBJ whole genome shotgun (WGS) entry which is preliminary data.</text>
</comment>
<sequence length="331" mass="37463">TETYGQEYVVSKARKFKNQKAAQDAHEAIRPTSVLRTPEQMANYLNDEQLSLYTLIWKRFVASQMSSAEFDHTTVDIDANQYRFRATGSIMRFAGFTTLYEEAAPEASAQDTDTEGKNHTLPSLKKGEAVTLQELLPKQHFTQPPPRFTEASLVHELERLGIGRPSTYASILSTLRDRNYVDDSDRKFVPTELGVMVNELLVQCFPDILNVSFTADLEDKLDKIEGGEHNWVETLQNFYDPFVVDLQNAAETMRDVKKEFEETDEVCDKCGKPMIIRWGRFGRFMACSGFPDCKNTRELAASKEEGDEAAKPAPSMDVKCDVCGKPMALKR</sequence>
<evidence type="ECO:0000256" key="2">
    <source>
        <dbReference type="ARBA" id="ARBA00023125"/>
    </source>
</evidence>
<dbReference type="InterPro" id="IPR013498">
    <property type="entry name" value="Topo_IA_Znf"/>
</dbReference>
<dbReference type="Pfam" id="PF01131">
    <property type="entry name" value="Topoisom_bac"/>
    <property type="match status" value="1"/>
</dbReference>
<dbReference type="InterPro" id="IPR013825">
    <property type="entry name" value="Topo_IA_cen_sub2"/>
</dbReference>
<dbReference type="GO" id="GO:0003917">
    <property type="term" value="F:DNA topoisomerase type I (single strand cut, ATP-independent) activity"/>
    <property type="evidence" value="ECO:0007669"/>
    <property type="project" value="InterPro"/>
</dbReference>
<feature type="domain" description="Topo IA-type catalytic" evidence="4">
    <location>
        <begin position="1"/>
        <end position="246"/>
    </location>
</feature>
<evidence type="ECO:0000313" key="6">
    <source>
        <dbReference type="Proteomes" id="UP000019140"/>
    </source>
</evidence>
<evidence type="ECO:0000259" key="4">
    <source>
        <dbReference type="PROSITE" id="PS52039"/>
    </source>
</evidence>
<dbReference type="PANTHER" id="PTHR42785">
    <property type="entry name" value="DNA TOPOISOMERASE, TYPE IA, CORE"/>
    <property type="match status" value="1"/>
</dbReference>
<dbReference type="Gene3D" id="1.10.290.10">
    <property type="entry name" value="Topoisomerase I, domain 4"/>
    <property type="match status" value="1"/>
</dbReference>
<dbReference type="Pfam" id="PF01396">
    <property type="entry name" value="Zn_ribbon_Top1"/>
    <property type="match status" value="1"/>
</dbReference>